<evidence type="ECO:0000313" key="1">
    <source>
        <dbReference type="EMBL" id="PPB79813.1"/>
    </source>
</evidence>
<name>A0A2S5JEC3_9RHOB</name>
<accession>A0A2S5JEC3</accession>
<comment type="caution">
    <text evidence="1">The sequence shown here is derived from an EMBL/GenBank/DDBJ whole genome shotgun (WGS) entry which is preliminary data.</text>
</comment>
<reference evidence="1 2" key="1">
    <citation type="submission" date="2018-01" db="EMBL/GenBank/DDBJ databases">
        <title>Genomic Encyclopedia of Archaeal and Bacterial Type Strains, Phase II (KMG-II): from individual species to whole genera.</title>
        <authorList>
            <person name="Goeker M."/>
        </authorList>
    </citation>
    <scope>NUCLEOTIDE SEQUENCE [LARGE SCALE GENOMIC DNA]</scope>
    <source>
        <strain evidence="1 2">DSM 12048</strain>
    </source>
</reference>
<evidence type="ECO:0000313" key="2">
    <source>
        <dbReference type="Proteomes" id="UP000239736"/>
    </source>
</evidence>
<keyword evidence="2" id="KW-1185">Reference proteome</keyword>
<dbReference type="Proteomes" id="UP000239736">
    <property type="component" value="Unassembled WGS sequence"/>
</dbReference>
<gene>
    <name evidence="1" type="ORF">LV82_02605</name>
</gene>
<organism evidence="1 2">
    <name type="scientific">Albidovulum inexpectatum</name>
    <dbReference type="NCBI Taxonomy" id="196587"/>
    <lineage>
        <taxon>Bacteria</taxon>
        <taxon>Pseudomonadati</taxon>
        <taxon>Pseudomonadota</taxon>
        <taxon>Alphaproteobacteria</taxon>
        <taxon>Rhodobacterales</taxon>
        <taxon>Paracoccaceae</taxon>
        <taxon>Albidovulum</taxon>
    </lineage>
</organism>
<sequence>MARGMSGLTNAHGKAGIVVLLCALALSVQACTRSPYKLTECVNGEPAVPRIHDVAPPNC</sequence>
<dbReference type="AlphaFoldDB" id="A0A2S5JEC3"/>
<dbReference type="PROSITE" id="PS51257">
    <property type="entry name" value="PROKAR_LIPOPROTEIN"/>
    <property type="match status" value="1"/>
</dbReference>
<dbReference type="EMBL" id="PRDS01000009">
    <property type="protein sequence ID" value="PPB79813.1"/>
    <property type="molecule type" value="Genomic_DNA"/>
</dbReference>
<protein>
    <submittedName>
        <fullName evidence="1">Uncharacterized protein</fullName>
    </submittedName>
</protein>
<proteinExistence type="predicted"/>